<organism evidence="2 3">
    <name type="scientific">Maioricimonas rarisocia</name>
    <dbReference type="NCBI Taxonomy" id="2528026"/>
    <lineage>
        <taxon>Bacteria</taxon>
        <taxon>Pseudomonadati</taxon>
        <taxon>Planctomycetota</taxon>
        <taxon>Planctomycetia</taxon>
        <taxon>Planctomycetales</taxon>
        <taxon>Planctomycetaceae</taxon>
        <taxon>Maioricimonas</taxon>
    </lineage>
</organism>
<evidence type="ECO:0000313" key="2">
    <source>
        <dbReference type="EMBL" id="QDU40945.1"/>
    </source>
</evidence>
<dbReference type="KEGG" id="mri:Mal4_53080"/>
<dbReference type="Proteomes" id="UP000320496">
    <property type="component" value="Chromosome"/>
</dbReference>
<evidence type="ECO:0000256" key="1">
    <source>
        <dbReference type="SAM" id="MobiDB-lite"/>
    </source>
</evidence>
<reference evidence="2 3" key="1">
    <citation type="submission" date="2019-02" db="EMBL/GenBank/DDBJ databases">
        <title>Deep-cultivation of Planctomycetes and their phenomic and genomic characterization uncovers novel biology.</title>
        <authorList>
            <person name="Wiegand S."/>
            <person name="Jogler M."/>
            <person name="Boedeker C."/>
            <person name="Pinto D."/>
            <person name="Vollmers J."/>
            <person name="Rivas-Marin E."/>
            <person name="Kohn T."/>
            <person name="Peeters S.H."/>
            <person name="Heuer A."/>
            <person name="Rast P."/>
            <person name="Oberbeckmann S."/>
            <person name="Bunk B."/>
            <person name="Jeske O."/>
            <person name="Meyerdierks A."/>
            <person name="Storesund J.E."/>
            <person name="Kallscheuer N."/>
            <person name="Luecker S."/>
            <person name="Lage O.M."/>
            <person name="Pohl T."/>
            <person name="Merkel B.J."/>
            <person name="Hornburger P."/>
            <person name="Mueller R.-W."/>
            <person name="Bruemmer F."/>
            <person name="Labrenz M."/>
            <person name="Spormann A.M."/>
            <person name="Op den Camp H."/>
            <person name="Overmann J."/>
            <person name="Amann R."/>
            <person name="Jetten M.S.M."/>
            <person name="Mascher T."/>
            <person name="Medema M.H."/>
            <person name="Devos D.P."/>
            <person name="Kaster A.-K."/>
            <person name="Ovreas L."/>
            <person name="Rohde M."/>
            <person name="Galperin M.Y."/>
            <person name="Jogler C."/>
        </authorList>
    </citation>
    <scope>NUCLEOTIDE SEQUENCE [LARGE SCALE GENOMIC DNA]</scope>
    <source>
        <strain evidence="2 3">Mal4</strain>
    </source>
</reference>
<name>A0A517ZEL8_9PLAN</name>
<sequence>MSRTIQRHRGLHGQCAAPPMRSTMRKVKMRTLKAYTCWGTPCSVEIDEVGNVIRVHGTGVRSIDDVLKLADPDGSEPAELHGIESTPGGPDEPGAC</sequence>
<gene>
    <name evidence="2" type="ORF">Mal4_53080</name>
</gene>
<keyword evidence="3" id="KW-1185">Reference proteome</keyword>
<protein>
    <submittedName>
        <fullName evidence="2">Uncharacterized protein</fullName>
    </submittedName>
</protein>
<accession>A0A517ZEL8</accession>
<dbReference type="AlphaFoldDB" id="A0A517ZEL8"/>
<dbReference type="EMBL" id="CP036275">
    <property type="protein sequence ID" value="QDU40945.1"/>
    <property type="molecule type" value="Genomic_DNA"/>
</dbReference>
<proteinExistence type="predicted"/>
<feature type="region of interest" description="Disordered" evidence="1">
    <location>
        <begin position="71"/>
        <end position="96"/>
    </location>
</feature>
<evidence type="ECO:0000313" key="3">
    <source>
        <dbReference type="Proteomes" id="UP000320496"/>
    </source>
</evidence>